<evidence type="ECO:0008006" key="3">
    <source>
        <dbReference type="Google" id="ProtNLM"/>
    </source>
</evidence>
<reference evidence="1" key="1">
    <citation type="submission" date="2022-04" db="EMBL/GenBank/DDBJ databases">
        <authorList>
            <person name="Ren T."/>
        </authorList>
    </citation>
    <scope>NUCLEOTIDE SEQUENCE</scope>
    <source>
        <strain evidence="1">F63249</strain>
    </source>
</reference>
<comment type="caution">
    <text evidence="1">The sequence shown here is derived from an EMBL/GenBank/DDBJ whole genome shotgun (WGS) entry which is preliminary data.</text>
</comment>
<dbReference type="RefSeq" id="WP_248411919.1">
    <property type="nucleotide sequence ID" value="NZ_JALPQF010000002.1"/>
</dbReference>
<dbReference type="EMBL" id="JALPQF010000002">
    <property type="protein sequence ID" value="MCK8479644.1"/>
    <property type="molecule type" value="Genomic_DNA"/>
</dbReference>
<keyword evidence="2" id="KW-1185">Reference proteome</keyword>
<protein>
    <recommendedName>
        <fullName evidence="3">YcgL domain-containing protein</fullName>
    </recommendedName>
</protein>
<proteinExistence type="predicted"/>
<organism evidence="1 2">
    <name type="scientific">Psychroserpens algicola</name>
    <dbReference type="NCBI Taxonomy" id="1719034"/>
    <lineage>
        <taxon>Bacteria</taxon>
        <taxon>Pseudomonadati</taxon>
        <taxon>Bacteroidota</taxon>
        <taxon>Flavobacteriia</taxon>
        <taxon>Flavobacteriales</taxon>
        <taxon>Flavobacteriaceae</taxon>
        <taxon>Psychroserpens</taxon>
    </lineage>
</organism>
<name>A0ABT0H5I3_9FLAO</name>
<evidence type="ECO:0000313" key="1">
    <source>
        <dbReference type="EMBL" id="MCK8479644.1"/>
    </source>
</evidence>
<accession>A0ABT0H5I3</accession>
<sequence length="83" mass="9737">MISQYYIKQKQNIQIHVFKTNINSDTDVKTIGTVLNSNPYIKNWSVDLEDIDKVLRIEARKQLHENDIVKHLNTKGFYCATLE</sequence>
<evidence type="ECO:0000313" key="2">
    <source>
        <dbReference type="Proteomes" id="UP001203687"/>
    </source>
</evidence>
<gene>
    <name evidence="1" type="ORF">MUY34_03370</name>
</gene>
<dbReference type="Proteomes" id="UP001203687">
    <property type="component" value="Unassembled WGS sequence"/>
</dbReference>